<keyword evidence="8" id="KW-0675">Receptor</keyword>
<gene>
    <name evidence="12" type="ORF">B0A50_03287</name>
</gene>
<evidence type="ECO:0000256" key="10">
    <source>
        <dbReference type="SAM" id="MobiDB-lite"/>
    </source>
</evidence>
<feature type="transmembrane region" description="Helical" evidence="11">
    <location>
        <begin position="182"/>
        <end position="211"/>
    </location>
</feature>
<evidence type="ECO:0000313" key="13">
    <source>
        <dbReference type="Proteomes" id="UP000308549"/>
    </source>
</evidence>
<feature type="transmembrane region" description="Helical" evidence="11">
    <location>
        <begin position="100"/>
        <end position="120"/>
    </location>
</feature>
<dbReference type="PANTHER" id="PTHR28097">
    <property type="entry name" value="PHEROMONE A FACTOR RECEPTOR"/>
    <property type="match status" value="1"/>
</dbReference>
<dbReference type="PRINTS" id="PR00899">
    <property type="entry name" value="GPCRSTE3"/>
</dbReference>
<evidence type="ECO:0000256" key="9">
    <source>
        <dbReference type="ARBA" id="ARBA00023224"/>
    </source>
</evidence>
<evidence type="ECO:0000256" key="1">
    <source>
        <dbReference type="ARBA" id="ARBA00004141"/>
    </source>
</evidence>
<evidence type="ECO:0000256" key="6">
    <source>
        <dbReference type="ARBA" id="ARBA00023040"/>
    </source>
</evidence>
<keyword evidence="6" id="KW-0297">G-protein coupled receptor</keyword>
<evidence type="ECO:0000256" key="8">
    <source>
        <dbReference type="ARBA" id="ARBA00023170"/>
    </source>
</evidence>
<dbReference type="GO" id="GO:0005886">
    <property type="term" value="C:plasma membrane"/>
    <property type="evidence" value="ECO:0007669"/>
    <property type="project" value="TreeGrafter"/>
</dbReference>
<comment type="similarity">
    <text evidence="2">Belongs to the G-protein coupled receptor 4 family.</text>
</comment>
<dbReference type="PANTHER" id="PTHR28097:SF1">
    <property type="entry name" value="PHEROMONE A FACTOR RECEPTOR"/>
    <property type="match status" value="1"/>
</dbReference>
<keyword evidence="5 11" id="KW-1133">Transmembrane helix</keyword>
<comment type="caution">
    <text evidence="12">The sequence shown here is derived from an EMBL/GenBank/DDBJ whole genome shotgun (WGS) entry which is preliminary data.</text>
</comment>
<feature type="transmembrane region" description="Helical" evidence="11">
    <location>
        <begin position="293"/>
        <end position="313"/>
    </location>
</feature>
<dbReference type="EMBL" id="NAJL01000016">
    <property type="protein sequence ID" value="TKA28876.1"/>
    <property type="molecule type" value="Genomic_DNA"/>
</dbReference>
<feature type="transmembrane region" description="Helical" evidence="11">
    <location>
        <begin position="141"/>
        <end position="162"/>
    </location>
</feature>
<name>A0A4U0U367_9PEZI</name>
<feature type="transmembrane region" description="Helical" evidence="11">
    <location>
        <begin position="24"/>
        <end position="44"/>
    </location>
</feature>
<keyword evidence="3" id="KW-0589">Pheromone response</keyword>
<feature type="compositionally biased region" description="Low complexity" evidence="10">
    <location>
        <begin position="465"/>
        <end position="483"/>
    </location>
</feature>
<evidence type="ECO:0000256" key="2">
    <source>
        <dbReference type="ARBA" id="ARBA00011085"/>
    </source>
</evidence>
<feature type="region of interest" description="Disordered" evidence="10">
    <location>
        <begin position="449"/>
        <end position="523"/>
    </location>
</feature>
<keyword evidence="7 11" id="KW-0472">Membrane</keyword>
<evidence type="ECO:0000256" key="4">
    <source>
        <dbReference type="ARBA" id="ARBA00022692"/>
    </source>
</evidence>
<protein>
    <submittedName>
        <fullName evidence="12">Uncharacterized protein</fullName>
    </submittedName>
</protein>
<reference evidence="12 13" key="1">
    <citation type="submission" date="2017-03" db="EMBL/GenBank/DDBJ databases">
        <title>Genomes of endolithic fungi from Antarctica.</title>
        <authorList>
            <person name="Coleine C."/>
            <person name="Masonjones S."/>
            <person name="Stajich J.E."/>
        </authorList>
    </citation>
    <scope>NUCLEOTIDE SEQUENCE [LARGE SCALE GENOMIC DNA]</scope>
    <source>
        <strain evidence="12 13">CCFEE 6315</strain>
    </source>
</reference>
<dbReference type="Pfam" id="PF02076">
    <property type="entry name" value="STE3"/>
    <property type="match status" value="1"/>
</dbReference>
<keyword evidence="9" id="KW-0807">Transducer</keyword>
<organism evidence="12 13">
    <name type="scientific">Salinomyces thailandicus</name>
    <dbReference type="NCBI Taxonomy" id="706561"/>
    <lineage>
        <taxon>Eukaryota</taxon>
        <taxon>Fungi</taxon>
        <taxon>Dikarya</taxon>
        <taxon>Ascomycota</taxon>
        <taxon>Pezizomycotina</taxon>
        <taxon>Dothideomycetes</taxon>
        <taxon>Dothideomycetidae</taxon>
        <taxon>Mycosphaerellales</taxon>
        <taxon>Teratosphaeriaceae</taxon>
        <taxon>Salinomyces</taxon>
    </lineage>
</organism>
<feature type="compositionally biased region" description="Polar residues" evidence="10">
    <location>
        <begin position="415"/>
        <end position="437"/>
    </location>
</feature>
<dbReference type="CDD" id="cd14966">
    <property type="entry name" value="7tmD_STE3"/>
    <property type="match status" value="1"/>
</dbReference>
<evidence type="ECO:0000313" key="12">
    <source>
        <dbReference type="EMBL" id="TKA28876.1"/>
    </source>
</evidence>
<dbReference type="OrthoDB" id="2874149at2759"/>
<accession>A0A4U0U367</accession>
<dbReference type="Proteomes" id="UP000308549">
    <property type="component" value="Unassembled WGS sequence"/>
</dbReference>
<feature type="transmembrane region" description="Helical" evidence="11">
    <location>
        <begin position="56"/>
        <end position="80"/>
    </location>
</feature>
<dbReference type="GO" id="GO:0000750">
    <property type="term" value="P:pheromone-dependent signal transduction involved in conjugation with cellular fusion"/>
    <property type="evidence" value="ECO:0007669"/>
    <property type="project" value="TreeGrafter"/>
</dbReference>
<dbReference type="InterPro" id="IPR001499">
    <property type="entry name" value="GPCR_STE3"/>
</dbReference>
<dbReference type="GO" id="GO:0004932">
    <property type="term" value="F:mating-type factor pheromone receptor activity"/>
    <property type="evidence" value="ECO:0007669"/>
    <property type="project" value="InterPro"/>
</dbReference>
<evidence type="ECO:0000256" key="11">
    <source>
        <dbReference type="SAM" id="Phobius"/>
    </source>
</evidence>
<feature type="compositionally biased region" description="Polar residues" evidence="10">
    <location>
        <begin position="370"/>
        <end position="385"/>
    </location>
</feature>
<proteinExistence type="inferred from homology"/>
<keyword evidence="13" id="KW-1185">Reference proteome</keyword>
<keyword evidence="4 11" id="KW-0812">Transmembrane</keyword>
<evidence type="ECO:0000256" key="3">
    <source>
        <dbReference type="ARBA" id="ARBA00022507"/>
    </source>
</evidence>
<evidence type="ECO:0000256" key="5">
    <source>
        <dbReference type="ARBA" id="ARBA00022989"/>
    </source>
</evidence>
<feature type="region of interest" description="Disordered" evidence="10">
    <location>
        <begin position="370"/>
        <end position="437"/>
    </location>
</feature>
<feature type="transmembrane region" description="Helical" evidence="11">
    <location>
        <begin position="232"/>
        <end position="255"/>
    </location>
</feature>
<sequence>MAPLPDLAARAAATSTTPHQPPNLVYTSAIIFAFFSLLVALSIMPPLFWHYRNRNIGATLCIFWAILMNLLNFLNAVLWPNDDIPHWFSGTGLCDIEVKLQIAWSVAAPATLGCVLRGLANAMDTERMSLSKTKAQRWRGYALDLVLCVGLPGLAMLFNFFVQFKRYFVYGISGCVPTASRSWVTVVLLYVPPLVLVLVDAYFAVLILVRLCRYRRTFTVILANNQTTKSRFLRLYILCAVWILLIIPLSIWTLLLNLHTPREPFSWSAAHDYKTWSDISLVPSNGHIVFDRFIWLGSGAIVFLTFGFGKDALSMYRSGLLSLGLGHVFASLRRDYDRSSRATTQGSISSIGSKARLYFATKRKPSASAASWQTKSWQTATTSQATEEDAPSVSPRHLTFLESVSEDAKSEPDARNSTPSHASDANVKQQVSGPRATQSAFTRMVSAFKPHGSQGQQDGNSVGLADISSGDSRAGSRASSSRGQMGLEENAVLVTREVRQGSEAAEVLPPVSYGRPDAVGGSS</sequence>
<comment type="subcellular location">
    <subcellularLocation>
        <location evidence="1">Membrane</location>
        <topology evidence="1">Multi-pass membrane protein</topology>
    </subcellularLocation>
</comment>
<dbReference type="AlphaFoldDB" id="A0A4U0U367"/>
<evidence type="ECO:0000256" key="7">
    <source>
        <dbReference type="ARBA" id="ARBA00023136"/>
    </source>
</evidence>